<evidence type="ECO:0000256" key="16">
    <source>
        <dbReference type="ARBA" id="ARBA00033238"/>
    </source>
</evidence>
<comment type="pathway">
    <text evidence="3">Protein modification; protein glycosylation.</text>
</comment>
<dbReference type="GO" id="GO:0003975">
    <property type="term" value="F:UDP-N-acetylglucosamine-dolichyl-phosphate N-acetylglucosaminephosphotransferase activity"/>
    <property type="evidence" value="ECO:0007669"/>
    <property type="project" value="UniProtKB-EC"/>
</dbReference>
<name>A0AAW2YYB2_9EUKA</name>
<feature type="transmembrane region" description="Helical" evidence="19">
    <location>
        <begin position="186"/>
        <end position="204"/>
    </location>
</feature>
<feature type="transmembrane region" description="Helical" evidence="19">
    <location>
        <begin position="81"/>
        <end position="102"/>
    </location>
</feature>
<dbReference type="Proteomes" id="UP001431209">
    <property type="component" value="Unassembled WGS sequence"/>
</dbReference>
<gene>
    <name evidence="20" type="ORF">AKO1_013151</name>
</gene>
<comment type="caution">
    <text evidence="20">The sequence shown here is derived from an EMBL/GenBank/DDBJ whole genome shotgun (WGS) entry which is preliminary data.</text>
</comment>
<evidence type="ECO:0000256" key="6">
    <source>
        <dbReference type="ARBA" id="ARBA00017659"/>
    </source>
</evidence>
<evidence type="ECO:0000313" key="21">
    <source>
        <dbReference type="Proteomes" id="UP001431209"/>
    </source>
</evidence>
<evidence type="ECO:0000256" key="15">
    <source>
        <dbReference type="ARBA" id="ARBA00029567"/>
    </source>
</evidence>
<keyword evidence="11" id="KW-0256">Endoplasmic reticulum</keyword>
<feature type="transmembrane region" description="Helical" evidence="19">
    <location>
        <begin position="27"/>
        <end position="47"/>
    </location>
</feature>
<feature type="transmembrane region" description="Helical" evidence="19">
    <location>
        <begin position="285"/>
        <end position="303"/>
    </location>
</feature>
<evidence type="ECO:0000256" key="19">
    <source>
        <dbReference type="SAM" id="Phobius"/>
    </source>
</evidence>
<feature type="transmembrane region" description="Helical" evidence="19">
    <location>
        <begin position="139"/>
        <end position="156"/>
    </location>
</feature>
<dbReference type="GO" id="GO:0005789">
    <property type="term" value="C:endoplasmic reticulum membrane"/>
    <property type="evidence" value="ECO:0007669"/>
    <property type="project" value="UniProtKB-SubCell"/>
</dbReference>
<dbReference type="AlphaFoldDB" id="A0AAW2YYB2"/>
<evidence type="ECO:0000256" key="5">
    <source>
        <dbReference type="ARBA" id="ARBA00013225"/>
    </source>
</evidence>
<feature type="transmembrane region" description="Helical" evidence="19">
    <location>
        <begin position="108"/>
        <end position="127"/>
    </location>
</feature>
<reference evidence="20 21" key="1">
    <citation type="submission" date="2024-03" db="EMBL/GenBank/DDBJ databases">
        <title>The Acrasis kona genome and developmental transcriptomes reveal deep origins of eukaryotic multicellular pathways.</title>
        <authorList>
            <person name="Sheikh S."/>
            <person name="Fu C.-J."/>
            <person name="Brown M.W."/>
            <person name="Baldauf S.L."/>
        </authorList>
    </citation>
    <scope>NUCLEOTIDE SEQUENCE [LARGE SCALE GENOMIC DNA]</scope>
    <source>
        <strain evidence="20 21">ATCC MYA-3509</strain>
    </source>
</reference>
<keyword evidence="21" id="KW-1185">Reference proteome</keyword>
<feature type="transmembrane region" description="Helical" evidence="19">
    <location>
        <begin position="254"/>
        <end position="273"/>
    </location>
</feature>
<keyword evidence="14 19" id="KW-0472">Membrane</keyword>
<evidence type="ECO:0000256" key="14">
    <source>
        <dbReference type="ARBA" id="ARBA00023136"/>
    </source>
</evidence>
<evidence type="ECO:0000256" key="8">
    <source>
        <dbReference type="ARBA" id="ARBA00022679"/>
    </source>
</evidence>
<dbReference type="GO" id="GO:0006488">
    <property type="term" value="P:dolichol-linked oligosaccharide biosynthetic process"/>
    <property type="evidence" value="ECO:0007669"/>
    <property type="project" value="InterPro"/>
</dbReference>
<keyword evidence="13 19" id="KW-1133">Transmembrane helix</keyword>
<accession>A0AAW2YYB2</accession>
<feature type="transmembrane region" description="Helical" evidence="19">
    <location>
        <begin position="309"/>
        <end position="328"/>
    </location>
</feature>
<feature type="transmembrane region" description="Helical" evidence="19">
    <location>
        <begin position="216"/>
        <end position="242"/>
    </location>
</feature>
<protein>
    <recommendedName>
        <fullName evidence="6">UDP-N-acetylglucosamine--dolichyl-phosphate N-acetylglucosaminephosphotransferase</fullName>
        <ecNumber evidence="5">2.7.8.15</ecNumber>
    </recommendedName>
    <alternativeName>
        <fullName evidence="15">GlcNAc-1-P transferase</fullName>
    </alternativeName>
    <alternativeName>
        <fullName evidence="16">N-acetylglucosamine-1-phosphate transferase</fullName>
    </alternativeName>
</protein>
<feature type="transmembrane region" description="Helical" evidence="19">
    <location>
        <begin position="5"/>
        <end position="21"/>
    </location>
</feature>
<dbReference type="InterPro" id="IPR000715">
    <property type="entry name" value="Glycosyl_transferase_4"/>
</dbReference>
<evidence type="ECO:0000256" key="4">
    <source>
        <dbReference type="ARBA" id="ARBA00009317"/>
    </source>
</evidence>
<sequence>MNPQNAILALVPLAPALYLILPHLSDPVIIITVAISILSFVITALLIPQTKDLNIKANLFGRDLNKGEQGKKMQVPESMGIVPGTTWVVTVCLLQVLVLSISPSNAKTMEWNAGLFSSCFMLFLGFADDVLELRWRYKLILPCLAALPLLTAYHGLTTIVVPKPFRSIIGSIPFLDWLSVTDNSDVIASGVITILELGILYRVYMLLMAIFCSNTINILAGINGLEAGQTFVIACAVLVHNLIELDGEFRDSHLFSLIYIVPFIATTLGLLCHNWYPSQVFVGDTFTYFAGMTLAVVGVLGHFSKTLMLFFIPQWLNFFISVPQLLFLHCPRHRIPKYNEKTKLLESSKNFTLLNAVLEITGPMSEENLCKVMMAIQIVSCAFGFYVRYHLSKLFY</sequence>
<dbReference type="EMBL" id="JAOPGA020000806">
    <property type="protein sequence ID" value="KAL0481999.1"/>
    <property type="molecule type" value="Genomic_DNA"/>
</dbReference>
<comment type="catalytic activity">
    <reaction evidence="18">
        <text>a di-trans,poly-cis-dolichyl phosphate + UDP-N-acetyl-alpha-D-glucosamine = an N-acetyl-alpha-D-glucosaminyl-diphospho-di-trans,poly-cis-dolichol + UMP</text>
        <dbReference type="Rhea" id="RHEA:13289"/>
        <dbReference type="Rhea" id="RHEA-COMP:19498"/>
        <dbReference type="Rhea" id="RHEA-COMP:19507"/>
        <dbReference type="ChEBI" id="CHEBI:57683"/>
        <dbReference type="ChEBI" id="CHEBI:57705"/>
        <dbReference type="ChEBI" id="CHEBI:57865"/>
        <dbReference type="ChEBI" id="CHEBI:58427"/>
        <dbReference type="EC" id="2.7.8.15"/>
    </reaction>
    <physiologicalReaction direction="left-to-right" evidence="18">
        <dbReference type="Rhea" id="RHEA:13290"/>
    </physiologicalReaction>
</comment>
<comment type="similarity">
    <text evidence="4">Belongs to the glycosyltransferase 4 family.</text>
</comment>
<keyword evidence="9 19" id="KW-0812">Transmembrane</keyword>
<evidence type="ECO:0000256" key="12">
    <source>
        <dbReference type="ARBA" id="ARBA00022842"/>
    </source>
</evidence>
<comment type="cofactor">
    <cofactor evidence="1">
        <name>Mg(2+)</name>
        <dbReference type="ChEBI" id="CHEBI:18420"/>
    </cofactor>
</comment>
<evidence type="ECO:0000256" key="1">
    <source>
        <dbReference type="ARBA" id="ARBA00001946"/>
    </source>
</evidence>
<evidence type="ECO:0000256" key="13">
    <source>
        <dbReference type="ARBA" id="ARBA00022989"/>
    </source>
</evidence>
<evidence type="ECO:0000256" key="7">
    <source>
        <dbReference type="ARBA" id="ARBA00022676"/>
    </source>
</evidence>
<keyword evidence="10" id="KW-0479">Metal-binding</keyword>
<dbReference type="PANTHER" id="PTHR10571">
    <property type="entry name" value="UDP-N-ACETYLGLUCOSAMINE--DOLICHYL-PHOSPHATE N-ACETYLGLUCOSAMINEPHOSPHOTRANSFERASE"/>
    <property type="match status" value="1"/>
</dbReference>
<dbReference type="Pfam" id="PF00953">
    <property type="entry name" value="Glycos_transf_4"/>
    <property type="match status" value="1"/>
</dbReference>
<dbReference type="GO" id="GO:0016757">
    <property type="term" value="F:glycosyltransferase activity"/>
    <property type="evidence" value="ECO:0007669"/>
    <property type="project" value="UniProtKB-KW"/>
</dbReference>
<evidence type="ECO:0000256" key="9">
    <source>
        <dbReference type="ARBA" id="ARBA00022692"/>
    </source>
</evidence>
<dbReference type="CDD" id="cd06855">
    <property type="entry name" value="GT_GPT_euk"/>
    <property type="match status" value="1"/>
</dbReference>
<keyword evidence="7" id="KW-0328">Glycosyltransferase</keyword>
<evidence type="ECO:0000256" key="17">
    <source>
        <dbReference type="ARBA" id="ARBA00044717"/>
    </source>
</evidence>
<evidence type="ECO:0000256" key="18">
    <source>
        <dbReference type="ARBA" id="ARBA00045078"/>
    </source>
</evidence>
<evidence type="ECO:0000256" key="2">
    <source>
        <dbReference type="ARBA" id="ARBA00004477"/>
    </source>
</evidence>
<comment type="function">
    <text evidence="17">UDP-N-acetylglucosamine--dolichyl-phosphate N-acetylglucosaminephosphotransferase that operates in the biosynthetic pathway of dolichol-linked oligosaccharides, the glycan precursors employed in protein asparagine (N)-glycosylation. The assembly of dolichol-linked oligosaccharides begins on the cytosolic side of the endoplasmic reticulum membrane and finishes in its lumen. The sequential addition of sugars to dolichol pyrophosphate produces dolichol-linked oligosaccharides containing fourteen sugars, including two GlcNAcs, nine mannoses and three glucoses. Once assembled, the oligosaccharide is transferred from the lipid to nascent proteins by oligosaccharyltransferases. Catalyzes the initial step of dolichol-linked oligosaccharide biosynthesis, transfering GlcNAc-1-P from cytosolic UDP-GlcNAc onto the carrier lipid dolichyl phosphate (P-dolichol), yielding GlcNAc-P-P-dolichol embedded in the cytoplasmic leaflet of the endoplasmic reticulum membrane.</text>
</comment>
<evidence type="ECO:0000256" key="11">
    <source>
        <dbReference type="ARBA" id="ARBA00022824"/>
    </source>
</evidence>
<organism evidence="20 21">
    <name type="scientific">Acrasis kona</name>
    <dbReference type="NCBI Taxonomy" id="1008807"/>
    <lineage>
        <taxon>Eukaryota</taxon>
        <taxon>Discoba</taxon>
        <taxon>Heterolobosea</taxon>
        <taxon>Tetramitia</taxon>
        <taxon>Eutetramitia</taxon>
        <taxon>Acrasidae</taxon>
        <taxon>Acrasis</taxon>
    </lineage>
</organism>
<evidence type="ECO:0000256" key="10">
    <source>
        <dbReference type="ARBA" id="ARBA00022723"/>
    </source>
</evidence>
<dbReference type="EC" id="2.7.8.15" evidence="5"/>
<evidence type="ECO:0000256" key="3">
    <source>
        <dbReference type="ARBA" id="ARBA00004922"/>
    </source>
</evidence>
<keyword evidence="8" id="KW-0808">Transferase</keyword>
<dbReference type="PANTHER" id="PTHR10571:SF0">
    <property type="entry name" value="UDP-N-ACETYLGLUCOSAMINE--DOLICHYL-PHOSPHATE N-ACETYLGLUCOSAMINEPHOSPHOTRANSFERASE"/>
    <property type="match status" value="1"/>
</dbReference>
<dbReference type="GO" id="GO:0046872">
    <property type="term" value="F:metal ion binding"/>
    <property type="evidence" value="ECO:0007669"/>
    <property type="project" value="UniProtKB-KW"/>
</dbReference>
<keyword evidence="12" id="KW-0460">Magnesium</keyword>
<proteinExistence type="inferred from homology"/>
<comment type="subcellular location">
    <subcellularLocation>
        <location evidence="2">Endoplasmic reticulum membrane</location>
        <topology evidence="2">Multi-pass membrane protein</topology>
    </subcellularLocation>
</comment>
<evidence type="ECO:0000313" key="20">
    <source>
        <dbReference type="EMBL" id="KAL0481999.1"/>
    </source>
</evidence>
<dbReference type="InterPro" id="IPR033895">
    <property type="entry name" value="GPT"/>
</dbReference>